<sequence length="259" mass="29357">MNPIAFNLFGFPIRWYGILIALGMIIGILLTSYTCKVKKISYDNMMDIVLIALPSAIVGARLYYVLFNLGYYSKNPSEIIDIRQGGLAIHGGVIFAVIAAYIYTRRKKIPFLKYADAAAPSIIIAQALGRWGNFFNQEAHGGEVSASFIKHFPLFIQKGMFIDGAYYHPTFLYESIWNVIVFIILIYFIRKVKTDGLLFFAYVGLYSIGRFFIEGLRTDSLMLGPLRVAQLVSLSGVILWIGFLCYASFYKKKQKKIEK</sequence>
<feature type="transmembrane region" description="Helical" evidence="7">
    <location>
        <begin position="47"/>
        <end position="67"/>
    </location>
</feature>
<comment type="caution">
    <text evidence="8">The sequence shown here is derived from an EMBL/GenBank/DDBJ whole genome shotgun (WGS) entry which is preliminary data.</text>
</comment>
<comment type="similarity">
    <text evidence="1 7">Belongs to the Lgt family.</text>
</comment>
<dbReference type="NCBIfam" id="TIGR00544">
    <property type="entry name" value="lgt"/>
    <property type="match status" value="1"/>
</dbReference>
<keyword evidence="6 7" id="KW-0472">Membrane</keyword>
<keyword evidence="3 7" id="KW-0808">Transferase</keyword>
<keyword evidence="5 7" id="KW-1133">Transmembrane helix</keyword>
<organism evidence="8 9">
    <name type="scientific">Candidatus Clostridium stratigraminis</name>
    <dbReference type="NCBI Taxonomy" id="3381661"/>
    <lineage>
        <taxon>Bacteria</taxon>
        <taxon>Bacillati</taxon>
        <taxon>Bacillota</taxon>
        <taxon>Clostridia</taxon>
        <taxon>Eubacteriales</taxon>
        <taxon>Clostridiaceae</taxon>
        <taxon>Clostridium</taxon>
    </lineage>
</organism>
<proteinExistence type="inferred from homology"/>
<evidence type="ECO:0000256" key="7">
    <source>
        <dbReference type="HAMAP-Rule" id="MF_01147"/>
    </source>
</evidence>
<evidence type="ECO:0000256" key="1">
    <source>
        <dbReference type="ARBA" id="ARBA00007150"/>
    </source>
</evidence>
<protein>
    <recommendedName>
        <fullName evidence="7">Phosphatidylglycerol--prolipoprotein diacylglyceryl transferase</fullName>
        <ecNumber evidence="7">2.5.1.145</ecNumber>
    </recommendedName>
</protein>
<feature type="transmembrane region" description="Helical" evidence="7">
    <location>
        <begin position="228"/>
        <end position="249"/>
    </location>
</feature>
<feature type="binding site" evidence="7">
    <location>
        <position position="130"/>
    </location>
    <ligand>
        <name>a 1,2-diacyl-sn-glycero-3-phospho-(1'-sn-glycerol)</name>
        <dbReference type="ChEBI" id="CHEBI:64716"/>
    </ligand>
</feature>
<feature type="transmembrane region" description="Helical" evidence="7">
    <location>
        <begin position="87"/>
        <end position="104"/>
    </location>
</feature>
<keyword evidence="2 7" id="KW-1003">Cell membrane</keyword>
<comment type="catalytic activity">
    <reaction evidence="7">
        <text>L-cysteinyl-[prolipoprotein] + a 1,2-diacyl-sn-glycero-3-phospho-(1'-sn-glycerol) = an S-1,2-diacyl-sn-glyceryl-L-cysteinyl-[prolipoprotein] + sn-glycerol 1-phosphate + H(+)</text>
        <dbReference type="Rhea" id="RHEA:56712"/>
        <dbReference type="Rhea" id="RHEA-COMP:14679"/>
        <dbReference type="Rhea" id="RHEA-COMP:14680"/>
        <dbReference type="ChEBI" id="CHEBI:15378"/>
        <dbReference type="ChEBI" id="CHEBI:29950"/>
        <dbReference type="ChEBI" id="CHEBI:57685"/>
        <dbReference type="ChEBI" id="CHEBI:64716"/>
        <dbReference type="ChEBI" id="CHEBI:140658"/>
        <dbReference type="EC" id="2.5.1.145"/>
    </reaction>
</comment>
<feature type="transmembrane region" description="Helical" evidence="7">
    <location>
        <begin position="15"/>
        <end position="35"/>
    </location>
</feature>
<dbReference type="InterPro" id="IPR001640">
    <property type="entry name" value="Lgt"/>
</dbReference>
<evidence type="ECO:0000256" key="2">
    <source>
        <dbReference type="ARBA" id="ARBA00022475"/>
    </source>
</evidence>
<dbReference type="Pfam" id="PF01790">
    <property type="entry name" value="LGT"/>
    <property type="match status" value="1"/>
</dbReference>
<dbReference type="PANTHER" id="PTHR30589:SF0">
    <property type="entry name" value="PHOSPHATIDYLGLYCEROL--PROLIPOPROTEIN DIACYLGLYCERYL TRANSFERASE"/>
    <property type="match status" value="1"/>
</dbReference>
<dbReference type="EMBL" id="JBJHZZ010000014">
    <property type="protein sequence ID" value="MFL0248225.1"/>
    <property type="molecule type" value="Genomic_DNA"/>
</dbReference>
<dbReference type="RefSeq" id="WP_406770654.1">
    <property type="nucleotide sequence ID" value="NZ_JBJHZZ010000014.1"/>
</dbReference>
<gene>
    <name evidence="7 8" type="primary">lgt</name>
    <name evidence="8" type="ORF">ACJDUG_14790</name>
</gene>
<dbReference type="HAMAP" id="MF_01147">
    <property type="entry name" value="Lgt"/>
    <property type="match status" value="1"/>
</dbReference>
<name>A0ABW8T990_9CLOT</name>
<keyword evidence="4 7" id="KW-0812">Transmembrane</keyword>
<evidence type="ECO:0000256" key="4">
    <source>
        <dbReference type="ARBA" id="ARBA00022692"/>
    </source>
</evidence>
<dbReference type="Proteomes" id="UP001623591">
    <property type="component" value="Unassembled WGS sequence"/>
</dbReference>
<evidence type="ECO:0000256" key="5">
    <source>
        <dbReference type="ARBA" id="ARBA00022989"/>
    </source>
</evidence>
<keyword evidence="9" id="KW-1185">Reference proteome</keyword>
<feature type="transmembrane region" description="Helical" evidence="7">
    <location>
        <begin position="196"/>
        <end position="213"/>
    </location>
</feature>
<dbReference type="PANTHER" id="PTHR30589">
    <property type="entry name" value="PROLIPOPROTEIN DIACYLGLYCERYL TRANSFERASE"/>
    <property type="match status" value="1"/>
</dbReference>
<dbReference type="PROSITE" id="PS01311">
    <property type="entry name" value="LGT"/>
    <property type="match status" value="1"/>
</dbReference>
<evidence type="ECO:0000313" key="9">
    <source>
        <dbReference type="Proteomes" id="UP001623591"/>
    </source>
</evidence>
<comment type="subcellular location">
    <subcellularLocation>
        <location evidence="7">Cell membrane</location>
        <topology evidence="7">Multi-pass membrane protein</topology>
    </subcellularLocation>
</comment>
<evidence type="ECO:0000256" key="6">
    <source>
        <dbReference type="ARBA" id="ARBA00023136"/>
    </source>
</evidence>
<comment type="pathway">
    <text evidence="7">Protein modification; lipoprotein biosynthesis (diacylglyceryl transfer).</text>
</comment>
<reference evidence="8 9" key="1">
    <citation type="submission" date="2024-11" db="EMBL/GenBank/DDBJ databases">
        <authorList>
            <person name="Heng Y.C."/>
            <person name="Lim A.C.H."/>
            <person name="Lee J.K.Y."/>
            <person name="Kittelmann S."/>
        </authorList>
    </citation>
    <scope>NUCLEOTIDE SEQUENCE [LARGE SCALE GENOMIC DNA]</scope>
    <source>
        <strain evidence="8 9">WILCCON 0185</strain>
    </source>
</reference>
<evidence type="ECO:0000256" key="3">
    <source>
        <dbReference type="ARBA" id="ARBA00022679"/>
    </source>
</evidence>
<evidence type="ECO:0000313" key="8">
    <source>
        <dbReference type="EMBL" id="MFL0248225.1"/>
    </source>
</evidence>
<accession>A0ABW8T990</accession>
<feature type="transmembrane region" description="Helical" evidence="7">
    <location>
        <begin position="170"/>
        <end position="189"/>
    </location>
</feature>
<comment type="function">
    <text evidence="7">Catalyzes the transfer of the diacylglyceryl group from phosphatidylglycerol to the sulfhydryl group of the N-terminal cysteine of a prolipoprotein, the first step in the formation of mature lipoproteins.</text>
</comment>
<dbReference type="GO" id="GO:0008961">
    <property type="term" value="F:phosphatidylglycerol-prolipoprotein diacylglyceryl transferase activity"/>
    <property type="evidence" value="ECO:0007669"/>
    <property type="project" value="UniProtKB-EC"/>
</dbReference>
<dbReference type="EC" id="2.5.1.145" evidence="7"/>